<gene>
    <name evidence="2" type="ORF">ADIARSV_1743</name>
</gene>
<evidence type="ECO:0008006" key="4">
    <source>
        <dbReference type="Google" id="ProtNLM"/>
    </source>
</evidence>
<organism evidence="2 3">
    <name type="scientific">Arcticibacter svalbardensis MN12-7</name>
    <dbReference type="NCBI Taxonomy" id="1150600"/>
    <lineage>
        <taxon>Bacteria</taxon>
        <taxon>Pseudomonadati</taxon>
        <taxon>Bacteroidota</taxon>
        <taxon>Sphingobacteriia</taxon>
        <taxon>Sphingobacteriales</taxon>
        <taxon>Sphingobacteriaceae</taxon>
        <taxon>Arcticibacter</taxon>
    </lineage>
</organism>
<dbReference type="AlphaFoldDB" id="R9GTS2"/>
<dbReference type="OrthoDB" id="637707at2"/>
<comment type="caution">
    <text evidence="2">The sequence shown here is derived from an EMBL/GenBank/DDBJ whole genome shotgun (WGS) entry which is preliminary data.</text>
</comment>
<protein>
    <recommendedName>
        <fullName evidence="4">DUF4249 domain-containing protein</fullName>
    </recommendedName>
</protein>
<dbReference type="Pfam" id="PF14054">
    <property type="entry name" value="DUF4249"/>
    <property type="match status" value="1"/>
</dbReference>
<dbReference type="STRING" id="1150600.ADIARSV_1743"/>
<evidence type="ECO:0000313" key="3">
    <source>
        <dbReference type="Proteomes" id="UP000014174"/>
    </source>
</evidence>
<reference evidence="2 3" key="1">
    <citation type="journal article" date="2013" name="Genome Announc.">
        <title>Draft Genome Sequence of Arcticibacter svalbardensis Strain MN12-7T, a Member of the Family Sphingobacteriaceae Isolated from an Arctic Soil Sample.</title>
        <authorList>
            <person name="Shivaji S."/>
            <person name="Ara S."/>
            <person name="Prasad S."/>
            <person name="Manasa B.P."/>
            <person name="Begum Z."/>
            <person name="Singh A."/>
            <person name="Kumar Pinnaka A."/>
        </authorList>
    </citation>
    <scope>NUCLEOTIDE SEQUENCE [LARGE SCALE GENOMIC DNA]</scope>
    <source>
        <strain evidence="2 3">MN12-7</strain>
    </source>
</reference>
<dbReference type="RefSeq" id="WP_016194979.1">
    <property type="nucleotide sequence ID" value="NZ_AQPN01000067.1"/>
</dbReference>
<dbReference type="Proteomes" id="UP000014174">
    <property type="component" value="Unassembled WGS sequence"/>
</dbReference>
<sequence length="275" mass="30442">MRTQHIYSFFLLAAVISFSSCEKVIDVKLDSSANQVVIEANVTNDAVQTIKISQSVPYTDSNVYPAVTGAEVRVTDDTGGSWTFFETQPGIYTFGSSFKQRDFSVGLGQPGRTYTLHVSVNDVTYTAMSTMPKPVPLDSLSLDIITFGGDENKQVRIHFKDPEDQVNQYLYIMKINGVQAKSIFVDNDRLTNGNDVSSVLFYFSDNEKLKTGDEVEIEMQSIDKNVFTYWFTLSQQTQNGPGGGVTPGNPPSNISNNALGYFSAHTTETKRLTIE</sequence>
<feature type="region of interest" description="Disordered" evidence="1">
    <location>
        <begin position="238"/>
        <end position="258"/>
    </location>
</feature>
<evidence type="ECO:0000313" key="2">
    <source>
        <dbReference type="EMBL" id="EOR95083.1"/>
    </source>
</evidence>
<dbReference type="InterPro" id="IPR025345">
    <property type="entry name" value="DUF4249"/>
</dbReference>
<dbReference type="EMBL" id="AQPN01000067">
    <property type="protein sequence ID" value="EOR95083.1"/>
    <property type="molecule type" value="Genomic_DNA"/>
</dbReference>
<accession>R9GTS2</accession>
<name>R9GTS2_9SPHI</name>
<keyword evidence="3" id="KW-1185">Reference proteome</keyword>
<evidence type="ECO:0000256" key="1">
    <source>
        <dbReference type="SAM" id="MobiDB-lite"/>
    </source>
</evidence>
<dbReference type="PROSITE" id="PS51257">
    <property type="entry name" value="PROKAR_LIPOPROTEIN"/>
    <property type="match status" value="1"/>
</dbReference>
<dbReference type="eggNOG" id="ENOG502ZCA0">
    <property type="taxonomic scope" value="Bacteria"/>
</dbReference>
<dbReference type="PATRIC" id="fig|1150600.3.peg.1716"/>
<proteinExistence type="predicted"/>